<evidence type="ECO:0000259" key="6">
    <source>
        <dbReference type="Pfam" id="PF17389"/>
    </source>
</evidence>
<dbReference type="EC" id="3.2.1.40" evidence="2"/>
<dbReference type="InterPro" id="IPR008902">
    <property type="entry name" value="Rhamnosid_concanavalin"/>
</dbReference>
<dbReference type="InterPro" id="IPR013737">
    <property type="entry name" value="Bac_rhamnosid_N"/>
</dbReference>
<gene>
    <name evidence="8" type="ORF">FC89_GL000943</name>
</gene>
<dbReference type="Pfam" id="PF17390">
    <property type="entry name" value="Bac_rhamnosid_C"/>
    <property type="match status" value="1"/>
</dbReference>
<dbReference type="InterPro" id="IPR008928">
    <property type="entry name" value="6-hairpin_glycosidase_sf"/>
</dbReference>
<keyword evidence="9" id="KW-1185">Reference proteome</keyword>
<dbReference type="InterPro" id="IPR035396">
    <property type="entry name" value="Bac_rhamnosid6H"/>
</dbReference>
<dbReference type="GeneID" id="98318970"/>
<protein>
    <recommendedName>
        <fullName evidence="2">alpha-L-rhamnosidase</fullName>
        <ecNumber evidence="2">3.2.1.40</ecNumber>
    </recommendedName>
</protein>
<comment type="catalytic activity">
    <reaction evidence="1">
        <text>Hydrolysis of terminal non-reducing alpha-L-rhamnose residues in alpha-L-rhamnosides.</text>
        <dbReference type="EC" id="3.2.1.40"/>
    </reaction>
</comment>
<dbReference type="PANTHER" id="PTHR33307">
    <property type="entry name" value="ALPHA-RHAMNOSIDASE (EUROFUNG)"/>
    <property type="match status" value="1"/>
</dbReference>
<dbReference type="Pfam" id="PF08531">
    <property type="entry name" value="Bac_rhamnosid_N"/>
    <property type="match status" value="1"/>
</dbReference>
<dbReference type="InterPro" id="IPR013783">
    <property type="entry name" value="Ig-like_fold"/>
</dbReference>
<evidence type="ECO:0000259" key="5">
    <source>
        <dbReference type="Pfam" id="PF08531"/>
    </source>
</evidence>
<evidence type="ECO:0000256" key="2">
    <source>
        <dbReference type="ARBA" id="ARBA00012652"/>
    </source>
</evidence>
<organism evidence="8 9">
    <name type="scientific">Liquorilactobacillus ghanensis DSM 18630</name>
    <dbReference type="NCBI Taxonomy" id="1423750"/>
    <lineage>
        <taxon>Bacteria</taxon>
        <taxon>Bacillati</taxon>
        <taxon>Bacillota</taxon>
        <taxon>Bacilli</taxon>
        <taxon>Lactobacillales</taxon>
        <taxon>Lactobacillaceae</taxon>
        <taxon>Liquorilactobacillus</taxon>
    </lineage>
</organism>
<evidence type="ECO:0000313" key="9">
    <source>
        <dbReference type="Proteomes" id="UP000051451"/>
    </source>
</evidence>
<proteinExistence type="predicted"/>
<dbReference type="STRING" id="1423750.FC89_GL000943"/>
<feature type="domain" description="Bacterial alpha-L-rhamnosidase N-terminal" evidence="5">
    <location>
        <begin position="136"/>
        <end position="268"/>
    </location>
</feature>
<dbReference type="Gene3D" id="2.60.40.10">
    <property type="entry name" value="Immunoglobulins"/>
    <property type="match status" value="1"/>
</dbReference>
<dbReference type="GO" id="GO:0030596">
    <property type="term" value="F:alpha-L-rhamnosidase activity"/>
    <property type="evidence" value="ECO:0007669"/>
    <property type="project" value="UniProtKB-EC"/>
</dbReference>
<dbReference type="GO" id="GO:0005975">
    <property type="term" value="P:carbohydrate metabolic process"/>
    <property type="evidence" value="ECO:0007669"/>
    <property type="project" value="InterPro"/>
</dbReference>
<dbReference type="InterPro" id="IPR012341">
    <property type="entry name" value="6hp_glycosidase-like_sf"/>
</dbReference>
<evidence type="ECO:0000313" key="8">
    <source>
        <dbReference type="EMBL" id="KRM06076.1"/>
    </source>
</evidence>
<dbReference type="Proteomes" id="UP000051451">
    <property type="component" value="Unassembled WGS sequence"/>
</dbReference>
<feature type="domain" description="Alpha-L-rhamnosidase six-hairpin glycosidase" evidence="6">
    <location>
        <begin position="406"/>
        <end position="750"/>
    </location>
</feature>
<accession>A0A0R1VWQ9</accession>
<dbReference type="SUPFAM" id="SSF48208">
    <property type="entry name" value="Six-hairpin glycosidases"/>
    <property type="match status" value="1"/>
</dbReference>
<name>A0A0R1VWQ9_9LACO</name>
<dbReference type="EMBL" id="AZGB01000016">
    <property type="protein sequence ID" value="KRM06076.1"/>
    <property type="molecule type" value="Genomic_DNA"/>
</dbReference>
<evidence type="ECO:0000256" key="1">
    <source>
        <dbReference type="ARBA" id="ARBA00001445"/>
    </source>
</evidence>
<dbReference type="Gene3D" id="2.60.120.260">
    <property type="entry name" value="Galactose-binding domain-like"/>
    <property type="match status" value="2"/>
</dbReference>
<comment type="caution">
    <text evidence="8">The sequence shown here is derived from an EMBL/GenBank/DDBJ whole genome shotgun (WGS) entry which is preliminary data.</text>
</comment>
<dbReference type="InterPro" id="IPR016007">
    <property type="entry name" value="Alpha_rhamnosid"/>
</dbReference>
<dbReference type="Pfam" id="PF05592">
    <property type="entry name" value="Bac_rhamnosid"/>
    <property type="match status" value="1"/>
</dbReference>
<feature type="domain" description="Alpha-L-rhamnosidase concanavalin-like" evidence="4">
    <location>
        <begin position="304"/>
        <end position="400"/>
    </location>
</feature>
<dbReference type="PIRSF" id="PIRSF010631">
    <property type="entry name" value="A-rhamnsds"/>
    <property type="match status" value="1"/>
</dbReference>
<feature type="domain" description="Alpha-L-rhamnosidase C-terminal" evidence="7">
    <location>
        <begin position="752"/>
        <end position="824"/>
    </location>
</feature>
<reference evidence="8 9" key="1">
    <citation type="journal article" date="2015" name="Genome Announc.">
        <title>Expanding the biotechnology potential of lactobacilli through comparative genomics of 213 strains and associated genera.</title>
        <authorList>
            <person name="Sun Z."/>
            <person name="Harris H.M."/>
            <person name="McCann A."/>
            <person name="Guo C."/>
            <person name="Argimon S."/>
            <person name="Zhang W."/>
            <person name="Yang X."/>
            <person name="Jeffery I.B."/>
            <person name="Cooney J.C."/>
            <person name="Kagawa T.F."/>
            <person name="Liu W."/>
            <person name="Song Y."/>
            <person name="Salvetti E."/>
            <person name="Wrobel A."/>
            <person name="Rasinkangas P."/>
            <person name="Parkhill J."/>
            <person name="Rea M.C."/>
            <person name="O'Sullivan O."/>
            <person name="Ritari J."/>
            <person name="Douillard F.P."/>
            <person name="Paul Ross R."/>
            <person name="Yang R."/>
            <person name="Briner A.E."/>
            <person name="Felis G.E."/>
            <person name="de Vos W.M."/>
            <person name="Barrangou R."/>
            <person name="Klaenhammer T.R."/>
            <person name="Caufield P.W."/>
            <person name="Cui Y."/>
            <person name="Zhang H."/>
            <person name="O'Toole P.W."/>
        </authorList>
    </citation>
    <scope>NUCLEOTIDE SEQUENCE [LARGE SCALE GENOMIC DNA]</scope>
    <source>
        <strain evidence="8 9">DSM 18630</strain>
    </source>
</reference>
<keyword evidence="3" id="KW-0378">Hydrolase</keyword>
<dbReference type="PATRIC" id="fig|1423750.3.peg.967"/>
<dbReference type="RefSeq" id="WP_057871696.1">
    <property type="nucleotide sequence ID" value="NZ_AZGB01000016.1"/>
</dbReference>
<sequence>MKIINCQVDHLKNPLGYQITKPDFSYVITDSKAEKQTTARIVIATDQELNNLIFDSGWTNEIDSLGYIANVLLKPRTRYYWTVSARTDLDEEATSAVNWFETGKQHESWEAQWITSKQKTGRHPVFKKQITLTKPLVSARLYICGLGLYEAYLNQERIGNEFLTPYVNDYNSWLQYQTYDVTKQLKRDNELEVILGNGWYKGRFGYEPNSKENRYGDAWELIAEVRLTYADGSTAVIGTDSSWKVHYGPITASSIYDGQQVDMTLADTSEEQVLLSKRTTEKLADRYSTPVTIHEELKPIALIHTPAGETVLDIGQNQAGIFRLHVKESKGTKIRLQFGEILQQGNFYNKNLRTAKQEFVYIADGQEKIIQPAFTYFGYRYVKVEGIPNLKKEDFTACSLYSRLPKTGEVKTGNKKINKLINNVEWGLKSNFIDMPTDCPQRDERMGWTGDAQIFSATASFYRDTYAFYQKYLHDILLEQQQADGRVPSMIPSFGDKATSSVWGDAACIIPWNVYLFSGDKKILADQFPSMKAWVDYIEKIDGDNLGWNKGFHFGNWLALDNKSDVKNDVMGATDVDFIVRVYYLISARLTAKAARILDKKDEAVHYEKLAQKILEYIRDEYYSPNGRCTINTQTALLMTLAFDLVEDKTKIITALAKAFEETGHQFTTGFVGTALLCNTLADNGFEKVAYDLLLNEEYPGWLYEINLGATTVWERWNSVLPTGEISSAGMNSLNHEAYGSIGEFIFRHVAGISPLEEAPGFRKVQIKPLLNWKIRQAEAKYNTAAGPYQIKWILTDSTHVTLSVHVPLGCEALLTLPLAPQDIFTNNSNEIFNQVKDNKCILKPGTYKISYEITEDLHQIFSTNTPIRELFYNKKAKNLLIKNNPNILETSLELREKSLRELSQAYVGSNSEFEKQLDQLDLALKPLNE</sequence>
<evidence type="ECO:0000259" key="4">
    <source>
        <dbReference type="Pfam" id="PF05592"/>
    </source>
</evidence>
<dbReference type="AlphaFoldDB" id="A0A0R1VWQ9"/>
<dbReference type="PANTHER" id="PTHR33307:SF6">
    <property type="entry name" value="ALPHA-RHAMNOSIDASE (EUROFUNG)-RELATED"/>
    <property type="match status" value="1"/>
</dbReference>
<evidence type="ECO:0000256" key="3">
    <source>
        <dbReference type="ARBA" id="ARBA00022801"/>
    </source>
</evidence>
<dbReference type="Gene3D" id="1.50.10.10">
    <property type="match status" value="1"/>
</dbReference>
<dbReference type="Pfam" id="PF25788">
    <property type="entry name" value="Ig_Rha78A_N"/>
    <property type="match status" value="1"/>
</dbReference>
<dbReference type="Pfam" id="PF17389">
    <property type="entry name" value="Bac_rhamnosid6H"/>
    <property type="match status" value="1"/>
</dbReference>
<dbReference type="InterPro" id="IPR035398">
    <property type="entry name" value="Bac_rhamnosid_C"/>
</dbReference>
<dbReference type="Gene3D" id="2.60.420.10">
    <property type="entry name" value="Maltose phosphorylase, domain 3"/>
    <property type="match status" value="1"/>
</dbReference>
<evidence type="ECO:0000259" key="7">
    <source>
        <dbReference type="Pfam" id="PF17390"/>
    </source>
</evidence>
<dbReference type="OrthoDB" id="9761045at2"/>